<gene>
    <name evidence="2" type="ORF">FHS27_001035</name>
</gene>
<dbReference type="PANTHER" id="PTHR42850:SF4">
    <property type="entry name" value="ZINC-DEPENDENT ENDOPOLYPHOSPHATASE"/>
    <property type="match status" value="1"/>
</dbReference>
<keyword evidence="2" id="KW-0378">Hydrolase</keyword>
<comment type="caution">
    <text evidence="2">The sequence shown here is derived from an EMBL/GenBank/DDBJ whole genome shotgun (WGS) entry which is preliminary data.</text>
</comment>
<dbReference type="InterPro" id="IPR004843">
    <property type="entry name" value="Calcineurin-like_PHP"/>
</dbReference>
<dbReference type="GO" id="GO:0004722">
    <property type="term" value="F:protein serine/threonine phosphatase activity"/>
    <property type="evidence" value="ECO:0007669"/>
    <property type="project" value="UniProtKB-EC"/>
</dbReference>
<dbReference type="Proteomes" id="UP000536179">
    <property type="component" value="Unassembled WGS sequence"/>
</dbReference>
<dbReference type="GO" id="GO:0008803">
    <property type="term" value="F:bis(5'-nucleosyl)-tetraphosphatase (symmetrical) activity"/>
    <property type="evidence" value="ECO:0007669"/>
    <property type="project" value="TreeGrafter"/>
</dbReference>
<accession>A0A7W5DVM4</accession>
<keyword evidence="3" id="KW-1185">Reference proteome</keyword>
<dbReference type="InterPro" id="IPR029052">
    <property type="entry name" value="Metallo-depent_PP-like"/>
</dbReference>
<reference evidence="2 3" key="1">
    <citation type="submission" date="2020-08" db="EMBL/GenBank/DDBJ databases">
        <title>Genomic Encyclopedia of Type Strains, Phase III (KMG-III): the genomes of soil and plant-associated and newly described type strains.</title>
        <authorList>
            <person name="Whitman W."/>
        </authorList>
    </citation>
    <scope>NUCLEOTIDE SEQUENCE [LARGE SCALE GENOMIC DNA]</scope>
    <source>
        <strain evidence="2 3">CECT 8075</strain>
    </source>
</reference>
<dbReference type="Gene3D" id="3.60.21.10">
    <property type="match status" value="1"/>
</dbReference>
<evidence type="ECO:0000313" key="2">
    <source>
        <dbReference type="EMBL" id="MBB3205235.1"/>
    </source>
</evidence>
<organism evidence="2 3">
    <name type="scientific">Aporhodopirellula rubra</name>
    <dbReference type="NCBI Taxonomy" id="980271"/>
    <lineage>
        <taxon>Bacteria</taxon>
        <taxon>Pseudomonadati</taxon>
        <taxon>Planctomycetota</taxon>
        <taxon>Planctomycetia</taxon>
        <taxon>Pirellulales</taxon>
        <taxon>Pirellulaceae</taxon>
        <taxon>Aporhodopirellula</taxon>
    </lineage>
</organism>
<dbReference type="AlphaFoldDB" id="A0A7W5DVM4"/>
<dbReference type="GO" id="GO:0005737">
    <property type="term" value="C:cytoplasm"/>
    <property type="evidence" value="ECO:0007669"/>
    <property type="project" value="TreeGrafter"/>
</dbReference>
<dbReference type="PANTHER" id="PTHR42850">
    <property type="entry name" value="METALLOPHOSPHOESTERASE"/>
    <property type="match status" value="1"/>
</dbReference>
<feature type="domain" description="Calcineurin-like phosphoesterase" evidence="1">
    <location>
        <begin position="5"/>
        <end position="167"/>
    </location>
</feature>
<name>A0A7W5DVM4_9BACT</name>
<proteinExistence type="predicted"/>
<evidence type="ECO:0000313" key="3">
    <source>
        <dbReference type="Proteomes" id="UP000536179"/>
    </source>
</evidence>
<dbReference type="Pfam" id="PF00149">
    <property type="entry name" value="Metallophos"/>
    <property type="match status" value="1"/>
</dbReference>
<sequence length="242" mass="26856">MARFVIGDVHGCGKALRSLLTALSLGSEDEVIFVGDYVDRGPNSRDVIEQLIQLSQTCRVIALRGNHEVMLQGVVMSDLNDETWMRSGGKATVTSYGGSATKIPSSHLDFFRDLHRFHETDTEIFVHAMYNPLQNIADQNDELTYWAHLPNPVPMPHVSGKRVYLGHTPQPSGEILCHAHLVGVDTYCFGGGYLTAVNLETHSVTQADRHGHVRRVPIEHLLHALTGCIRWLRKKAPTTTAD</sequence>
<dbReference type="EMBL" id="JACHXU010000003">
    <property type="protein sequence ID" value="MBB3205235.1"/>
    <property type="molecule type" value="Genomic_DNA"/>
</dbReference>
<dbReference type="GO" id="GO:0110154">
    <property type="term" value="P:RNA decapping"/>
    <property type="evidence" value="ECO:0007669"/>
    <property type="project" value="TreeGrafter"/>
</dbReference>
<dbReference type="SUPFAM" id="SSF56300">
    <property type="entry name" value="Metallo-dependent phosphatases"/>
    <property type="match status" value="1"/>
</dbReference>
<dbReference type="InterPro" id="IPR050126">
    <property type="entry name" value="Ap4A_hydrolase"/>
</dbReference>
<protein>
    <submittedName>
        <fullName evidence="2">Serine/threonine protein phosphatase 1</fullName>
        <ecNumber evidence="2">3.1.3.16</ecNumber>
    </submittedName>
</protein>
<dbReference type="EC" id="3.1.3.16" evidence="2"/>
<dbReference type="RefSeq" id="WP_184302523.1">
    <property type="nucleotide sequence ID" value="NZ_JACHXU010000003.1"/>
</dbReference>
<evidence type="ECO:0000259" key="1">
    <source>
        <dbReference type="Pfam" id="PF00149"/>
    </source>
</evidence>
<dbReference type="CDD" id="cd00144">
    <property type="entry name" value="MPP_PPP_family"/>
    <property type="match status" value="1"/>
</dbReference>